<evidence type="ECO:0000313" key="1">
    <source>
        <dbReference type="EMBL" id="VDN87512.1"/>
    </source>
</evidence>
<dbReference type="EMBL" id="UZAD01005654">
    <property type="protein sequence ID" value="VDN87512.1"/>
    <property type="molecule type" value="Genomic_DNA"/>
</dbReference>
<evidence type="ECO:0000313" key="2">
    <source>
        <dbReference type="Proteomes" id="UP000278627"/>
    </source>
</evidence>
<protein>
    <submittedName>
        <fullName evidence="1 3">Uncharacterized protein</fullName>
    </submittedName>
</protein>
<dbReference type="AlphaFoldDB" id="A0A0N4TDS5"/>
<reference evidence="3" key="1">
    <citation type="submission" date="2017-02" db="UniProtKB">
        <authorList>
            <consortium name="WormBaseParasite"/>
        </authorList>
    </citation>
    <scope>IDENTIFICATION</scope>
</reference>
<proteinExistence type="predicted"/>
<gene>
    <name evidence="1" type="ORF">BPAG_LOCUS6326</name>
</gene>
<keyword evidence="2" id="KW-1185">Reference proteome</keyword>
<dbReference type="Proteomes" id="UP000278627">
    <property type="component" value="Unassembled WGS sequence"/>
</dbReference>
<accession>A0A0N4TDS5</accession>
<organism evidence="3">
    <name type="scientific">Brugia pahangi</name>
    <name type="common">Filarial nematode worm</name>
    <dbReference type="NCBI Taxonomy" id="6280"/>
    <lineage>
        <taxon>Eukaryota</taxon>
        <taxon>Metazoa</taxon>
        <taxon>Ecdysozoa</taxon>
        <taxon>Nematoda</taxon>
        <taxon>Chromadorea</taxon>
        <taxon>Rhabditida</taxon>
        <taxon>Spirurina</taxon>
        <taxon>Spiruromorpha</taxon>
        <taxon>Filarioidea</taxon>
        <taxon>Onchocercidae</taxon>
        <taxon>Brugia</taxon>
    </lineage>
</organism>
<name>A0A0N4TDS5_BRUPA</name>
<reference evidence="1 2" key="2">
    <citation type="submission" date="2018-11" db="EMBL/GenBank/DDBJ databases">
        <authorList>
            <consortium name="Pathogen Informatics"/>
        </authorList>
    </citation>
    <scope>NUCLEOTIDE SEQUENCE [LARGE SCALE GENOMIC DNA]</scope>
</reference>
<dbReference type="WBParaSite" id="BPAG_0000636301-mRNA-1">
    <property type="protein sequence ID" value="BPAG_0000636301-mRNA-1"/>
    <property type="gene ID" value="BPAG_0000636301"/>
</dbReference>
<evidence type="ECO:0000313" key="3">
    <source>
        <dbReference type="WBParaSite" id="BPAG_0000636301-mRNA-1"/>
    </source>
</evidence>
<sequence>MIGRITNNDKDVIDSTCHEQYQTHKMLKNQANHKKCLMKHTNMTTMITITIINYKM</sequence>